<comment type="caution">
    <text evidence="1">The sequence shown here is derived from an EMBL/GenBank/DDBJ whole genome shotgun (WGS) entry which is preliminary data.</text>
</comment>
<dbReference type="EMBL" id="JAENGY010000038">
    <property type="protein sequence ID" value="KAG6976183.1"/>
    <property type="molecule type" value="Genomic_DNA"/>
</dbReference>
<organism evidence="1 2">
    <name type="scientific">Phytophthora aleatoria</name>
    <dbReference type="NCBI Taxonomy" id="2496075"/>
    <lineage>
        <taxon>Eukaryota</taxon>
        <taxon>Sar</taxon>
        <taxon>Stramenopiles</taxon>
        <taxon>Oomycota</taxon>
        <taxon>Peronosporomycetes</taxon>
        <taxon>Peronosporales</taxon>
        <taxon>Peronosporaceae</taxon>
        <taxon>Phytophthora</taxon>
    </lineage>
</organism>
<gene>
    <name evidence="1" type="ORF">JG688_00001631</name>
</gene>
<evidence type="ECO:0000313" key="1">
    <source>
        <dbReference type="EMBL" id="KAG6976183.1"/>
    </source>
</evidence>
<evidence type="ECO:0000313" key="2">
    <source>
        <dbReference type="Proteomes" id="UP000709295"/>
    </source>
</evidence>
<dbReference type="AlphaFoldDB" id="A0A8J5IYF0"/>
<protein>
    <submittedName>
        <fullName evidence="1">Uncharacterized protein</fullName>
    </submittedName>
</protein>
<keyword evidence="2" id="KW-1185">Reference proteome</keyword>
<dbReference type="Proteomes" id="UP000709295">
    <property type="component" value="Unassembled WGS sequence"/>
</dbReference>
<accession>A0A8J5IYF0</accession>
<reference evidence="1" key="1">
    <citation type="submission" date="2021-01" db="EMBL/GenBank/DDBJ databases">
        <title>Phytophthora aleatoria, a newly-described species from Pinus radiata is distinct from Phytophthora cactorum isolates based on comparative genomics.</title>
        <authorList>
            <person name="Mcdougal R."/>
            <person name="Panda P."/>
            <person name="Williams N."/>
            <person name="Studholme D.J."/>
        </authorList>
    </citation>
    <scope>NUCLEOTIDE SEQUENCE</scope>
    <source>
        <strain evidence="1">NZFS 4037</strain>
    </source>
</reference>
<name>A0A8J5IYF0_9STRA</name>
<proteinExistence type="predicted"/>
<sequence>MERLFCAPSLRVRRCGLGKHLPVLHTPSLDLLPSCACSKQRTWFPDATWHLSSRTMEYF</sequence>